<sequence>MEDTYLKRGWRSHGDVVGLSGSHSPLQYSALTKIADLPIECSPSFSILDAAKLMSARRAHCIIVTDESSGKMTGLATAKDMAFRVVANEVDPMSPVTDIMTTTPYSVPCYTSANEALRLMVIRKIRHLPLTDESGIVVGLLNITKCFYHAMIRLEKMSEGARILQSTFEDLNEGAAVTYPTVNEDDESEDTDSAIVEAPIDPMVVNEQLFDLSIRQRKRRIAGDLKRLIDILKQPELRHLLEDEELHIGNCATVDPSTSIWEAAKLLKERNVTAALICQNSKVSSCSASDVIGILTTKDILFRVLASNYDPRTIKVARVMTPRPNFANESMGIHTALRLMYEGKYLNLPIVNNEGMVTGLVNVLHLTSALLKALDLTTVDSSSFPSRPPIIPPGYDSETNSVGNEETSGPAWNKFWGSLEEPLKSLGSSEKLSRRSSYNHSRVNLSELRSNSNFRSSSITSTMSIPLQQSSFAPTPHKRALKPSFSSSFNPTLNPKLNFTEMPDPKPSSKIIKFKLKVQESLGLNLDGKIYRVKVTVDVTSKDHDLLTVIKEKIYGKLELNRFSDCFFDLGYIDDDDDLIALDKNEDLEAALESNMKKMTLILKVKEKSLEGSTLLDGNFDVPSRSIGSIVVVATSAICGAFLLSRLWATTS</sequence>
<dbReference type="Pfam" id="PF00564">
    <property type="entry name" value="PB1"/>
    <property type="match status" value="1"/>
</dbReference>
<evidence type="ECO:0000256" key="2">
    <source>
        <dbReference type="PROSITE-ProRule" id="PRU00703"/>
    </source>
</evidence>
<dbReference type="SMART" id="SM00116">
    <property type="entry name" value="CBS"/>
    <property type="match status" value="4"/>
</dbReference>
<feature type="compositionally biased region" description="Polar residues" evidence="3">
    <location>
        <begin position="397"/>
        <end position="407"/>
    </location>
</feature>
<dbReference type="PROSITE" id="PS51371">
    <property type="entry name" value="CBS"/>
    <property type="match status" value="4"/>
</dbReference>
<dbReference type="InterPro" id="IPR051462">
    <property type="entry name" value="CBS_domain-containing"/>
</dbReference>
<dbReference type="Pfam" id="PF00571">
    <property type="entry name" value="CBS"/>
    <property type="match status" value="4"/>
</dbReference>
<organism evidence="6 7">
    <name type="scientific">Brettanomyces naardenensis</name>
    <name type="common">Yeast</name>
    <dbReference type="NCBI Taxonomy" id="13370"/>
    <lineage>
        <taxon>Eukaryota</taxon>
        <taxon>Fungi</taxon>
        <taxon>Dikarya</taxon>
        <taxon>Ascomycota</taxon>
        <taxon>Saccharomycotina</taxon>
        <taxon>Pichiomycetes</taxon>
        <taxon>Pichiales</taxon>
        <taxon>Pichiaceae</taxon>
        <taxon>Brettanomyces</taxon>
    </lineage>
</organism>
<dbReference type="InterPro" id="IPR000644">
    <property type="entry name" value="CBS_dom"/>
</dbReference>
<keyword evidence="2" id="KW-0129">CBS domain</keyword>
<feature type="region of interest" description="Disordered" evidence="3">
    <location>
        <begin position="385"/>
        <end position="407"/>
    </location>
</feature>
<protein>
    <submittedName>
        <fullName evidence="6">DEKNAAC102962</fullName>
    </submittedName>
</protein>
<dbReference type="EMBL" id="CAACVR010000015">
    <property type="protein sequence ID" value="VEU21996.1"/>
    <property type="molecule type" value="Genomic_DNA"/>
</dbReference>
<dbReference type="Gene3D" id="3.10.20.90">
    <property type="entry name" value="Phosphatidylinositol 3-kinase Catalytic Subunit, Chain A, domain 1"/>
    <property type="match status" value="1"/>
</dbReference>
<dbReference type="InterPro" id="IPR000270">
    <property type="entry name" value="PB1_dom"/>
</dbReference>
<evidence type="ECO:0000256" key="3">
    <source>
        <dbReference type="SAM" id="MobiDB-lite"/>
    </source>
</evidence>
<evidence type="ECO:0000259" key="5">
    <source>
        <dbReference type="PROSITE" id="PS51371"/>
    </source>
</evidence>
<keyword evidence="7" id="KW-1185">Reference proteome</keyword>
<feature type="domain" description="CBS" evidence="5">
    <location>
        <begin position="31"/>
        <end position="93"/>
    </location>
</feature>
<reference evidence="6 7" key="1">
    <citation type="submission" date="2018-12" db="EMBL/GenBank/DDBJ databases">
        <authorList>
            <person name="Tiukova I."/>
            <person name="Dainat J."/>
        </authorList>
    </citation>
    <scope>NUCLEOTIDE SEQUENCE [LARGE SCALE GENOMIC DNA]</scope>
</reference>
<dbReference type="CDD" id="cd17782">
    <property type="entry name" value="CBS_pair_MUG70_2"/>
    <property type="match status" value="1"/>
</dbReference>
<proteinExistence type="predicted"/>
<keyword evidence="4" id="KW-0472">Membrane</keyword>
<dbReference type="STRING" id="13370.A0A448YM79"/>
<feature type="domain" description="CBS" evidence="5">
    <location>
        <begin position="100"/>
        <end position="159"/>
    </location>
</feature>
<keyword evidence="4" id="KW-1133">Transmembrane helix</keyword>
<dbReference type="SUPFAM" id="SSF54631">
    <property type="entry name" value="CBS-domain pair"/>
    <property type="match status" value="2"/>
</dbReference>
<evidence type="ECO:0000256" key="4">
    <source>
        <dbReference type="SAM" id="Phobius"/>
    </source>
</evidence>
<evidence type="ECO:0000256" key="1">
    <source>
        <dbReference type="ARBA" id="ARBA00022737"/>
    </source>
</evidence>
<keyword evidence="4" id="KW-0812">Transmembrane</keyword>
<feature type="transmembrane region" description="Helical" evidence="4">
    <location>
        <begin position="627"/>
        <end position="649"/>
    </location>
</feature>
<evidence type="ECO:0000313" key="7">
    <source>
        <dbReference type="Proteomes" id="UP000290900"/>
    </source>
</evidence>
<dbReference type="AlphaFoldDB" id="A0A448YM79"/>
<dbReference type="InterPro" id="IPR046342">
    <property type="entry name" value="CBS_dom_sf"/>
</dbReference>
<dbReference type="Gene3D" id="3.10.580.10">
    <property type="entry name" value="CBS-domain"/>
    <property type="match status" value="2"/>
</dbReference>
<feature type="domain" description="CBS" evidence="5">
    <location>
        <begin position="320"/>
        <end position="376"/>
    </location>
</feature>
<feature type="domain" description="CBS" evidence="5">
    <location>
        <begin position="247"/>
        <end position="311"/>
    </location>
</feature>
<keyword evidence="1" id="KW-0677">Repeat</keyword>
<name>A0A448YM79_BRENA</name>
<dbReference type="Proteomes" id="UP000290900">
    <property type="component" value="Unassembled WGS sequence"/>
</dbReference>
<accession>A0A448YM79</accession>
<gene>
    <name evidence="6" type="ORF">BRENAR_LOCUS2728</name>
</gene>
<dbReference type="SUPFAM" id="SSF54277">
    <property type="entry name" value="CAD &amp; PB1 domains"/>
    <property type="match status" value="1"/>
</dbReference>
<dbReference type="PANTHER" id="PTHR48108">
    <property type="entry name" value="CBS DOMAIN-CONTAINING PROTEIN CBSX2, CHLOROPLASTIC"/>
    <property type="match status" value="1"/>
</dbReference>
<dbReference type="InParanoid" id="A0A448YM79"/>
<dbReference type="PANTHER" id="PTHR48108:SF26">
    <property type="entry name" value="CBS DOMAIN-CONTAINING PROTEIN DDB_G0289609"/>
    <property type="match status" value="1"/>
</dbReference>
<dbReference type="OrthoDB" id="418595at2759"/>
<evidence type="ECO:0000313" key="6">
    <source>
        <dbReference type="EMBL" id="VEU21996.1"/>
    </source>
</evidence>